<dbReference type="Gene3D" id="2.30.30.100">
    <property type="match status" value="1"/>
</dbReference>
<evidence type="ECO:0000313" key="8">
    <source>
        <dbReference type="Proteomes" id="UP000265962"/>
    </source>
</evidence>
<dbReference type="GO" id="GO:0004077">
    <property type="term" value="F:biotin--[biotin carboxyl-carrier protein] ligase activity"/>
    <property type="evidence" value="ECO:0007669"/>
    <property type="project" value="UniProtKB-EC"/>
</dbReference>
<feature type="domain" description="BPL/LPL catalytic" evidence="6">
    <location>
        <begin position="32"/>
        <end position="220"/>
    </location>
</feature>
<keyword evidence="2" id="KW-0547">Nucleotide-binding</keyword>
<dbReference type="Pfam" id="PF03099">
    <property type="entry name" value="BPL_LplA_LipB"/>
    <property type="match status" value="1"/>
</dbReference>
<evidence type="ECO:0000256" key="1">
    <source>
        <dbReference type="ARBA" id="ARBA00022598"/>
    </source>
</evidence>
<name>A0A375I326_9ACTN</name>
<evidence type="ECO:0000256" key="4">
    <source>
        <dbReference type="ARBA" id="ARBA00023267"/>
    </source>
</evidence>
<keyword evidence="3" id="KW-0067">ATP-binding</keyword>
<evidence type="ECO:0000256" key="5">
    <source>
        <dbReference type="ARBA" id="ARBA00024227"/>
    </source>
</evidence>
<proteinExistence type="predicted"/>
<dbReference type="GO" id="GO:0005524">
    <property type="term" value="F:ATP binding"/>
    <property type="evidence" value="ECO:0007669"/>
    <property type="project" value="UniProtKB-KW"/>
</dbReference>
<dbReference type="EMBL" id="OMOH01000002">
    <property type="protein sequence ID" value="SPF67699.1"/>
    <property type="molecule type" value="Genomic_DNA"/>
</dbReference>
<sequence length="288" mass="30745">MGPTLAGGPGRAAAHVCPSAHRLHAVPTTAALNVPHLVELLGPDSCWGPIEWCERTGSTNEDLADRARAGARPGLVLVAEHQDTGRARFDRQWRDVPGTSTAISALVAPDPEPAQWGWLSILVGLAVREGVEACTGAAPGRVSLKWPNDVLVDGKKICGILCERVGDMAVLGWGLNLSMDESELPVPTATSLYLAHLPHGKDEVTAHVLTSLQRWFERWQRTGQLRDEFTTACDTMGRVVRLHQDVESASAGIVEGTAVGVDETGAIIIEDAAGERRAYGAGDVIHLR</sequence>
<dbReference type="SUPFAM" id="SSF50037">
    <property type="entry name" value="C-terminal domain of transcriptional repressors"/>
    <property type="match status" value="1"/>
</dbReference>
<dbReference type="InterPro" id="IPR008988">
    <property type="entry name" value="Transcriptional_repressor_C"/>
</dbReference>
<dbReference type="InterPro" id="IPR004143">
    <property type="entry name" value="BPL_LPL_catalytic"/>
</dbReference>
<dbReference type="InterPro" id="IPR003142">
    <property type="entry name" value="BPL_C"/>
</dbReference>
<dbReference type="GO" id="GO:0005737">
    <property type="term" value="C:cytoplasm"/>
    <property type="evidence" value="ECO:0007669"/>
    <property type="project" value="TreeGrafter"/>
</dbReference>
<accession>A0A375I326</accession>
<reference evidence="8" key="1">
    <citation type="submission" date="2018-02" db="EMBL/GenBank/DDBJ databases">
        <authorList>
            <person name="Hornung B."/>
        </authorList>
    </citation>
    <scope>NUCLEOTIDE SEQUENCE [LARGE SCALE GENOMIC DNA]</scope>
</reference>
<protein>
    <recommendedName>
        <fullName evidence="5">biotin--[biotin carboxyl-carrier protein] ligase</fullName>
        <ecNumber evidence="5">6.3.4.15</ecNumber>
    </recommendedName>
</protein>
<dbReference type="PANTHER" id="PTHR12835">
    <property type="entry name" value="BIOTIN PROTEIN LIGASE"/>
    <property type="match status" value="1"/>
</dbReference>
<dbReference type="Proteomes" id="UP000265962">
    <property type="component" value="Unassembled WGS sequence"/>
</dbReference>
<dbReference type="PROSITE" id="PS51733">
    <property type="entry name" value="BPL_LPL_CATALYTIC"/>
    <property type="match status" value="1"/>
</dbReference>
<evidence type="ECO:0000256" key="3">
    <source>
        <dbReference type="ARBA" id="ARBA00022840"/>
    </source>
</evidence>
<dbReference type="Gene3D" id="3.30.930.10">
    <property type="entry name" value="Bira Bifunctional Protein, Domain 2"/>
    <property type="match status" value="1"/>
</dbReference>
<gene>
    <name evidence="7" type="ORF">PROPJV5_0658</name>
</gene>
<keyword evidence="1 7" id="KW-0436">Ligase</keyword>
<evidence type="ECO:0000313" key="7">
    <source>
        <dbReference type="EMBL" id="SPF67699.1"/>
    </source>
</evidence>
<organism evidence="7 8">
    <name type="scientific">Propionibacterium ruminifibrarum</name>
    <dbReference type="NCBI Taxonomy" id="1962131"/>
    <lineage>
        <taxon>Bacteria</taxon>
        <taxon>Bacillati</taxon>
        <taxon>Actinomycetota</taxon>
        <taxon>Actinomycetes</taxon>
        <taxon>Propionibacteriales</taxon>
        <taxon>Propionibacteriaceae</taxon>
        <taxon>Propionibacterium</taxon>
    </lineage>
</organism>
<dbReference type="InterPro" id="IPR004408">
    <property type="entry name" value="Biotin_CoA_COase_ligase"/>
</dbReference>
<dbReference type="InterPro" id="IPR045864">
    <property type="entry name" value="aa-tRNA-synth_II/BPL/LPL"/>
</dbReference>
<dbReference type="Pfam" id="PF02237">
    <property type="entry name" value="BPL_C"/>
    <property type="match status" value="1"/>
</dbReference>
<evidence type="ECO:0000259" key="6">
    <source>
        <dbReference type="PROSITE" id="PS51733"/>
    </source>
</evidence>
<keyword evidence="8" id="KW-1185">Reference proteome</keyword>
<dbReference type="AlphaFoldDB" id="A0A375I326"/>
<dbReference type="CDD" id="cd16442">
    <property type="entry name" value="BPL"/>
    <property type="match status" value="1"/>
</dbReference>
<keyword evidence="4" id="KW-0092">Biotin</keyword>
<dbReference type="PANTHER" id="PTHR12835:SF5">
    <property type="entry name" value="BIOTIN--PROTEIN LIGASE"/>
    <property type="match status" value="1"/>
</dbReference>
<evidence type="ECO:0000256" key="2">
    <source>
        <dbReference type="ARBA" id="ARBA00022741"/>
    </source>
</evidence>
<dbReference type="NCBIfam" id="TIGR00121">
    <property type="entry name" value="birA_ligase"/>
    <property type="match status" value="1"/>
</dbReference>
<dbReference type="EC" id="6.3.4.15" evidence="5"/>
<dbReference type="SUPFAM" id="SSF55681">
    <property type="entry name" value="Class II aaRS and biotin synthetases"/>
    <property type="match status" value="1"/>
</dbReference>
<dbReference type="OrthoDB" id="9807064at2"/>